<gene>
    <name evidence="1" type="ORF">ONZ43_g7427</name>
</gene>
<comment type="caution">
    <text evidence="1">The sequence shown here is derived from an EMBL/GenBank/DDBJ whole genome shotgun (WGS) entry which is preliminary data.</text>
</comment>
<name>A0ACC2HRH2_9PEZI</name>
<keyword evidence="2" id="KW-1185">Reference proteome</keyword>
<reference evidence="1" key="1">
    <citation type="submission" date="2022-11" db="EMBL/GenBank/DDBJ databases">
        <title>Genome Sequence of Nemania bipapillata.</title>
        <authorList>
            <person name="Buettner E."/>
        </authorList>
    </citation>
    <scope>NUCLEOTIDE SEQUENCE</scope>
    <source>
        <strain evidence="1">CP14</strain>
    </source>
</reference>
<dbReference type="EMBL" id="JAPESX010003219">
    <property type="protein sequence ID" value="KAJ8105440.1"/>
    <property type="molecule type" value="Genomic_DNA"/>
</dbReference>
<evidence type="ECO:0000313" key="2">
    <source>
        <dbReference type="Proteomes" id="UP001153334"/>
    </source>
</evidence>
<proteinExistence type="predicted"/>
<organism evidence="1 2">
    <name type="scientific">Nemania bipapillata</name>
    <dbReference type="NCBI Taxonomy" id="110536"/>
    <lineage>
        <taxon>Eukaryota</taxon>
        <taxon>Fungi</taxon>
        <taxon>Dikarya</taxon>
        <taxon>Ascomycota</taxon>
        <taxon>Pezizomycotina</taxon>
        <taxon>Sordariomycetes</taxon>
        <taxon>Xylariomycetidae</taxon>
        <taxon>Xylariales</taxon>
        <taxon>Xylariaceae</taxon>
        <taxon>Nemania</taxon>
    </lineage>
</organism>
<protein>
    <submittedName>
        <fullName evidence="1">Uncharacterized protein</fullName>
    </submittedName>
</protein>
<dbReference type="Proteomes" id="UP001153334">
    <property type="component" value="Unassembled WGS sequence"/>
</dbReference>
<sequence>MERMSGILMIPIGDFEADGPSLGSYGLDSMVGAEMRTWLFKEFGLDYSFQKLLSKTLTFRALATVVARTLGVVAVAVGE</sequence>
<accession>A0ACC2HRH2</accession>
<evidence type="ECO:0000313" key="1">
    <source>
        <dbReference type="EMBL" id="KAJ8105440.1"/>
    </source>
</evidence>